<comment type="caution">
    <text evidence="1">The sequence shown here is derived from an EMBL/GenBank/DDBJ whole genome shotgun (WGS) entry which is preliminary data.</text>
</comment>
<dbReference type="AlphaFoldDB" id="C9KJF4"/>
<keyword evidence="2" id="KW-1185">Reference proteome</keyword>
<reference evidence="1" key="1">
    <citation type="submission" date="2009-09" db="EMBL/GenBank/DDBJ databases">
        <authorList>
            <person name="Weinstock G."/>
            <person name="Sodergren E."/>
            <person name="Clifton S."/>
            <person name="Fulton L."/>
            <person name="Fulton B."/>
            <person name="Courtney L."/>
            <person name="Fronick C."/>
            <person name="Harrison M."/>
            <person name="Strong C."/>
            <person name="Farmer C."/>
            <person name="Delahaunty K."/>
            <person name="Markovic C."/>
            <person name="Hall O."/>
            <person name="Minx P."/>
            <person name="Tomlinson C."/>
            <person name="Mitreva M."/>
            <person name="Nelson J."/>
            <person name="Hou S."/>
            <person name="Wollam A."/>
            <person name="Pepin K.H."/>
            <person name="Johnson M."/>
            <person name="Bhonagiri V."/>
            <person name="Nash W.E."/>
            <person name="Warren W."/>
            <person name="Chinwalla A."/>
            <person name="Mardis E.R."/>
            <person name="Wilson R.K."/>
        </authorList>
    </citation>
    <scope>NUCLEOTIDE SEQUENCE [LARGE SCALE GENOMIC DNA]</scope>
    <source>
        <strain evidence="1">DSM 20544</strain>
    </source>
</reference>
<dbReference type="RefSeq" id="WP_005839025.1">
    <property type="nucleotide sequence ID" value="NZ_GG697141.2"/>
</dbReference>
<evidence type="ECO:0000313" key="2">
    <source>
        <dbReference type="Proteomes" id="UP000003671"/>
    </source>
</evidence>
<accession>C9KJF4</accession>
<dbReference type="PATRIC" id="fig|500635.8.peg.101"/>
<dbReference type="EMBL" id="ABWK02000001">
    <property type="protein sequence ID" value="EEX70020.1"/>
    <property type="molecule type" value="Genomic_DNA"/>
</dbReference>
<protein>
    <submittedName>
        <fullName evidence="1">Uncharacterized protein</fullName>
    </submittedName>
</protein>
<name>C9KJF4_9FIRM</name>
<dbReference type="GeneID" id="93480368"/>
<sequence length="138" mass="16285">MAEEKSNDNVIGLYEIVRDRYGKKHKVYSAKFKDLHTIMNFTQHYSPDSFGLYMLAPVIDKDGEVDMDAEGNINYDNGFYDDLMEMIEMALDHRETREQIEEWLDVEVARNIIMVYLRVSQFKKNNPLNLEKRLIGEI</sequence>
<gene>
    <name evidence="1" type="ORF">MITSMUL_03153</name>
</gene>
<dbReference type="Proteomes" id="UP000003671">
    <property type="component" value="Unassembled WGS sequence"/>
</dbReference>
<proteinExistence type="predicted"/>
<evidence type="ECO:0000313" key="1">
    <source>
        <dbReference type="EMBL" id="EEX70020.1"/>
    </source>
</evidence>
<dbReference type="STRING" id="500635.MITSMUL_03153"/>
<dbReference type="HOGENOM" id="CLU_2002331_0_0_9"/>
<organism evidence="1 2">
    <name type="scientific">Mitsuokella multacida DSM 20544</name>
    <dbReference type="NCBI Taxonomy" id="500635"/>
    <lineage>
        <taxon>Bacteria</taxon>
        <taxon>Bacillati</taxon>
        <taxon>Bacillota</taxon>
        <taxon>Negativicutes</taxon>
        <taxon>Selenomonadales</taxon>
        <taxon>Selenomonadaceae</taxon>
        <taxon>Mitsuokella</taxon>
    </lineage>
</organism>